<feature type="transmembrane region" description="Helical" evidence="2">
    <location>
        <begin position="42"/>
        <end position="65"/>
    </location>
</feature>
<name>A0ABQ4C6S1_9ACTN</name>
<protein>
    <recommendedName>
        <fullName evidence="5">WD40 repeat protein</fullName>
    </recommendedName>
</protein>
<proteinExistence type="predicted"/>
<feature type="compositionally biased region" description="Low complexity" evidence="1">
    <location>
        <begin position="77"/>
        <end position="103"/>
    </location>
</feature>
<evidence type="ECO:0008006" key="5">
    <source>
        <dbReference type="Google" id="ProtNLM"/>
    </source>
</evidence>
<accession>A0ABQ4C6S1</accession>
<keyword evidence="2" id="KW-0812">Transmembrane</keyword>
<comment type="caution">
    <text evidence="3">The sequence shown here is derived from an EMBL/GenBank/DDBJ whole genome shotgun (WGS) entry which is preliminary data.</text>
</comment>
<evidence type="ECO:0000256" key="1">
    <source>
        <dbReference type="SAM" id="MobiDB-lite"/>
    </source>
</evidence>
<reference evidence="3 4" key="1">
    <citation type="submission" date="2021-01" db="EMBL/GenBank/DDBJ databases">
        <title>Whole genome shotgun sequence of Asanoa iriomotensis NBRC 100142.</title>
        <authorList>
            <person name="Komaki H."/>
            <person name="Tamura T."/>
        </authorList>
    </citation>
    <scope>NUCLEOTIDE SEQUENCE [LARGE SCALE GENOMIC DNA]</scope>
    <source>
        <strain evidence="3 4">NBRC 100142</strain>
    </source>
</reference>
<dbReference type="SUPFAM" id="SSF82171">
    <property type="entry name" value="DPP6 N-terminal domain-like"/>
    <property type="match status" value="1"/>
</dbReference>
<keyword evidence="2" id="KW-0472">Membrane</keyword>
<dbReference type="EMBL" id="BONC01000033">
    <property type="protein sequence ID" value="GIF58473.1"/>
    <property type="molecule type" value="Genomic_DNA"/>
</dbReference>
<dbReference type="Proteomes" id="UP000624325">
    <property type="component" value="Unassembled WGS sequence"/>
</dbReference>
<dbReference type="RefSeq" id="WP_203705043.1">
    <property type="nucleotide sequence ID" value="NZ_BAAALU010000002.1"/>
</dbReference>
<dbReference type="InterPro" id="IPR011042">
    <property type="entry name" value="6-blade_b-propeller_TolB-like"/>
</dbReference>
<organism evidence="3 4">
    <name type="scientific">Asanoa iriomotensis</name>
    <dbReference type="NCBI Taxonomy" id="234613"/>
    <lineage>
        <taxon>Bacteria</taxon>
        <taxon>Bacillati</taxon>
        <taxon>Actinomycetota</taxon>
        <taxon>Actinomycetes</taxon>
        <taxon>Micromonosporales</taxon>
        <taxon>Micromonosporaceae</taxon>
        <taxon>Asanoa</taxon>
    </lineage>
</organism>
<evidence type="ECO:0000313" key="4">
    <source>
        <dbReference type="Proteomes" id="UP000624325"/>
    </source>
</evidence>
<gene>
    <name evidence="3" type="ORF">Air01nite_45680</name>
</gene>
<evidence type="ECO:0000313" key="3">
    <source>
        <dbReference type="EMBL" id="GIF58473.1"/>
    </source>
</evidence>
<keyword evidence="4" id="KW-1185">Reference proteome</keyword>
<sequence>MPDIDDARLANMFTEFRDEVTPYVTPPGTAAARRWVRRRRKAGVAAIATGAVLFVGGPTVGFVAASQDTPTPPPIGPVETVTPTPTTPAPTTTPSQDTETSTPPTEPELPKVAGKVFYKGLDGKVYLNGRQYPGGNPANVTVSPDGKQVAWILDDATGDYGSDLLVSDLDGGNRRVLAREAEPLCQEPIWSADSKQLMIVAYPPSQNEKPPTQLNLVEIDGSMTHHYGRAELCHYRLSADGKRVATFSLVAGQGKITNSVIVEDLGGGDRVTLGRDIIGERVYTDMVGISADGDRVCVLTSPVDGTYGDIGGSVARCDTLLDVSARKVVDLPIDKGELVGVVFLPDGGMLARVKSGGQSELLRLDKDDRVIARSVESAANADRQLLSYTP</sequence>
<feature type="region of interest" description="Disordered" evidence="1">
    <location>
        <begin position="67"/>
        <end position="110"/>
    </location>
</feature>
<dbReference type="Gene3D" id="2.120.10.30">
    <property type="entry name" value="TolB, C-terminal domain"/>
    <property type="match status" value="1"/>
</dbReference>
<keyword evidence="2" id="KW-1133">Transmembrane helix</keyword>
<evidence type="ECO:0000256" key="2">
    <source>
        <dbReference type="SAM" id="Phobius"/>
    </source>
</evidence>